<evidence type="ECO:0000313" key="2">
    <source>
        <dbReference type="Proteomes" id="UP001170364"/>
    </source>
</evidence>
<dbReference type="EMBL" id="JAQJJG010000008">
    <property type="protein sequence ID" value="MDN5123870.1"/>
    <property type="molecule type" value="Genomic_DNA"/>
</dbReference>
<organism evidence="1 2">
    <name type="scientific">Aliarcobacter butzleri</name>
    <dbReference type="NCBI Taxonomy" id="28197"/>
    <lineage>
        <taxon>Bacteria</taxon>
        <taxon>Pseudomonadati</taxon>
        <taxon>Campylobacterota</taxon>
        <taxon>Epsilonproteobacteria</taxon>
        <taxon>Campylobacterales</taxon>
        <taxon>Arcobacteraceae</taxon>
        <taxon>Aliarcobacter</taxon>
    </lineage>
</organism>
<proteinExistence type="predicted"/>
<sequence length="220" mass="25938">MITPRDEEILHFINKFGQSYSEVLAQTFFPSLSSATNRITTLKKQGLISFWNTNLMSPRKAIVLSQDTKEYFERELEIRVKRPKINLSTVKHNILEQISYYWLQQIGDIRRTTIINDSSILNHVPDFILKTQEKIINIEIEITKKTQKRYKEILLKSSKDGANYLLYIFKNKEDVKRFGEYMPRSNKLMLIDIDSLIENIKTTGKINPIFQDQLLLYDEV</sequence>
<dbReference type="Proteomes" id="UP001170364">
    <property type="component" value="Unassembled WGS sequence"/>
</dbReference>
<dbReference type="AlphaFoldDB" id="A0AAW7QBS9"/>
<reference evidence="1" key="1">
    <citation type="journal article" date="2023" name="Microorganisms">
        <title>Genomic Characterization of Arcobacter butzleri Strains Isolated from Various Sources in Lithuania.</title>
        <authorList>
            <person name="Uljanovas D."/>
            <person name="Golz G."/>
            <person name="Fleischmann S."/>
            <person name="Kudirkiene E."/>
            <person name="Kasetiene N."/>
            <person name="Grineviciene A."/>
            <person name="Tamuleviciene E."/>
            <person name="Aksomaitiene J."/>
            <person name="Alter T."/>
            <person name="Malakauskas M."/>
        </authorList>
    </citation>
    <scope>NUCLEOTIDE SEQUENCE</scope>
    <source>
        <strain evidence="1">S41</strain>
    </source>
</reference>
<evidence type="ECO:0008006" key="3">
    <source>
        <dbReference type="Google" id="ProtNLM"/>
    </source>
</evidence>
<accession>A0AAW7QBS9</accession>
<comment type="caution">
    <text evidence="1">The sequence shown here is derived from an EMBL/GenBank/DDBJ whole genome shotgun (WGS) entry which is preliminary data.</text>
</comment>
<gene>
    <name evidence="1" type="ORF">PJV93_08105</name>
</gene>
<evidence type="ECO:0000313" key="1">
    <source>
        <dbReference type="EMBL" id="MDN5123870.1"/>
    </source>
</evidence>
<dbReference type="SUPFAM" id="SSF46785">
    <property type="entry name" value="Winged helix' DNA-binding domain"/>
    <property type="match status" value="1"/>
</dbReference>
<dbReference type="InterPro" id="IPR036390">
    <property type="entry name" value="WH_DNA-bd_sf"/>
</dbReference>
<name>A0AAW7QBS9_9BACT</name>
<reference evidence="1" key="2">
    <citation type="submission" date="2023-01" db="EMBL/GenBank/DDBJ databases">
        <authorList>
            <person name="Uljanovas D."/>
        </authorList>
    </citation>
    <scope>NUCLEOTIDE SEQUENCE</scope>
    <source>
        <strain evidence="1">S41</strain>
    </source>
</reference>
<dbReference type="RefSeq" id="WP_046993211.1">
    <property type="nucleotide sequence ID" value="NZ_JAQJJF010000006.1"/>
</dbReference>
<protein>
    <recommendedName>
        <fullName evidence="3">MarR family transcriptional regulator</fullName>
    </recommendedName>
</protein>